<dbReference type="InterPro" id="IPR016167">
    <property type="entry name" value="FAD-bd_PCMH_sub1"/>
</dbReference>
<dbReference type="Pfam" id="PF08031">
    <property type="entry name" value="BBE"/>
    <property type="match status" value="1"/>
</dbReference>
<feature type="domain" description="FAD-binding PCMH-type" evidence="6">
    <location>
        <begin position="41"/>
        <end position="210"/>
    </location>
</feature>
<evidence type="ECO:0000313" key="8">
    <source>
        <dbReference type="Proteomes" id="UP000623440"/>
    </source>
</evidence>
<evidence type="ECO:0000259" key="6">
    <source>
        <dbReference type="PROSITE" id="PS51387"/>
    </source>
</evidence>
<dbReference type="EMBL" id="JACJSI010000197">
    <property type="protein sequence ID" value="MBD2534807.1"/>
    <property type="molecule type" value="Genomic_DNA"/>
</dbReference>
<dbReference type="PANTHER" id="PTHR42973">
    <property type="entry name" value="BINDING OXIDOREDUCTASE, PUTATIVE (AFU_ORTHOLOGUE AFUA_1G17690)-RELATED"/>
    <property type="match status" value="1"/>
</dbReference>
<sequence>MTTTYRHSAAFNDLAALLTGQLFLPHDADYEQVRQLWNGKVKTQPAAIARCLTVQDVIHTVRWTRTHGLLLSVRAGGHDPAGRALSEGVVIDLSQMRTVTVDPDQRTAHVQAGATIGDLIEATAQYGLVTATGNCTVVGMAGFTLGGGYSPLTGAYGLGVDNLLSAQVVTADGQLVTANAEEHPDLLWGLRGGGGNFGVVVSLEYRLHPLTTVLSGMLLYPLEQARTVLRRLNDFIATVPDELTIQSGFIQMPEGATVLLLLPIYCGESAAGEQVIAPLRTFGTVLVDQVQSMTYREFIHQWDANVPKGGHYYCNTQSIKGFQPEIIDTLIEQGLPFSSPFSMIALHHFHGAASRVGASETAFALRQDHLMVELIAAWEPQDDEQRHIQWAQHISQALAPYAFKGGYINLLDEQEQERVRLAFGSNYERLLDLKQKYDPDDVFRSTIGHLAPYSLTR</sequence>
<dbReference type="InterPro" id="IPR016169">
    <property type="entry name" value="FAD-bd_PCMH_sub2"/>
</dbReference>
<dbReference type="Pfam" id="PF01565">
    <property type="entry name" value="FAD_binding_4"/>
    <property type="match status" value="1"/>
</dbReference>
<proteinExistence type="inferred from homology"/>
<keyword evidence="4" id="KW-0274">FAD</keyword>
<gene>
    <name evidence="7" type="ORF">H6G97_37270</name>
</gene>
<comment type="similarity">
    <text evidence="2">Belongs to the oxygen-dependent FAD-linked oxidoreductase family.</text>
</comment>
<organism evidence="7 8">
    <name type="scientific">Nostoc flagelliforme FACHB-838</name>
    <dbReference type="NCBI Taxonomy" id="2692904"/>
    <lineage>
        <taxon>Bacteria</taxon>
        <taxon>Bacillati</taxon>
        <taxon>Cyanobacteriota</taxon>
        <taxon>Cyanophyceae</taxon>
        <taxon>Nostocales</taxon>
        <taxon>Nostocaceae</taxon>
        <taxon>Nostoc</taxon>
    </lineage>
</organism>
<dbReference type="RefSeq" id="WP_190945657.1">
    <property type="nucleotide sequence ID" value="NZ_JACJSI010000197.1"/>
</dbReference>
<dbReference type="InterPro" id="IPR012951">
    <property type="entry name" value="BBE"/>
</dbReference>
<dbReference type="SUPFAM" id="SSF56176">
    <property type="entry name" value="FAD-binding/transporter-associated domain-like"/>
    <property type="match status" value="1"/>
</dbReference>
<dbReference type="Gene3D" id="3.30.43.10">
    <property type="entry name" value="Uridine Diphospho-n-acetylenolpyruvylglucosamine Reductase, domain 2"/>
    <property type="match status" value="1"/>
</dbReference>
<evidence type="ECO:0000256" key="5">
    <source>
        <dbReference type="ARBA" id="ARBA00023002"/>
    </source>
</evidence>
<dbReference type="Proteomes" id="UP000623440">
    <property type="component" value="Unassembled WGS sequence"/>
</dbReference>
<dbReference type="Gene3D" id="3.40.462.20">
    <property type="match status" value="1"/>
</dbReference>
<dbReference type="PROSITE" id="PS51387">
    <property type="entry name" value="FAD_PCMH"/>
    <property type="match status" value="1"/>
</dbReference>
<dbReference type="PANTHER" id="PTHR42973:SF39">
    <property type="entry name" value="FAD-BINDING PCMH-TYPE DOMAIN-CONTAINING PROTEIN"/>
    <property type="match status" value="1"/>
</dbReference>
<dbReference type="InterPro" id="IPR006093">
    <property type="entry name" value="Oxy_OxRdtase_FAD_BS"/>
</dbReference>
<keyword evidence="8" id="KW-1185">Reference proteome</keyword>
<evidence type="ECO:0000313" key="7">
    <source>
        <dbReference type="EMBL" id="MBD2534807.1"/>
    </source>
</evidence>
<dbReference type="InterPro" id="IPR016166">
    <property type="entry name" value="FAD-bd_PCMH"/>
</dbReference>
<comment type="cofactor">
    <cofactor evidence="1">
        <name>FAD</name>
        <dbReference type="ChEBI" id="CHEBI:57692"/>
    </cofactor>
</comment>
<evidence type="ECO:0000256" key="2">
    <source>
        <dbReference type="ARBA" id="ARBA00005466"/>
    </source>
</evidence>
<evidence type="ECO:0000256" key="3">
    <source>
        <dbReference type="ARBA" id="ARBA00022630"/>
    </source>
</evidence>
<dbReference type="InterPro" id="IPR036318">
    <property type="entry name" value="FAD-bd_PCMH-like_sf"/>
</dbReference>
<accession>A0ABR8E114</accession>
<dbReference type="Gene3D" id="3.30.465.10">
    <property type="match status" value="1"/>
</dbReference>
<keyword evidence="5" id="KW-0560">Oxidoreductase</keyword>
<keyword evidence="3" id="KW-0285">Flavoprotein</keyword>
<reference evidence="7 8" key="1">
    <citation type="journal article" date="2020" name="ISME J.">
        <title>Comparative genomics reveals insights into cyanobacterial evolution and habitat adaptation.</title>
        <authorList>
            <person name="Chen M.Y."/>
            <person name="Teng W.K."/>
            <person name="Zhao L."/>
            <person name="Hu C.X."/>
            <person name="Zhou Y.K."/>
            <person name="Han B.P."/>
            <person name="Song L.R."/>
            <person name="Shu W.S."/>
        </authorList>
    </citation>
    <scope>NUCLEOTIDE SEQUENCE [LARGE SCALE GENOMIC DNA]</scope>
    <source>
        <strain evidence="7 8">FACHB-838</strain>
    </source>
</reference>
<comment type="caution">
    <text evidence="7">The sequence shown here is derived from an EMBL/GenBank/DDBJ whole genome shotgun (WGS) entry which is preliminary data.</text>
</comment>
<evidence type="ECO:0000256" key="4">
    <source>
        <dbReference type="ARBA" id="ARBA00022827"/>
    </source>
</evidence>
<name>A0ABR8E114_9NOSO</name>
<dbReference type="PROSITE" id="PS00862">
    <property type="entry name" value="OX2_COVAL_FAD"/>
    <property type="match status" value="1"/>
</dbReference>
<dbReference type="InterPro" id="IPR006094">
    <property type="entry name" value="Oxid_FAD_bind_N"/>
</dbReference>
<dbReference type="InterPro" id="IPR050416">
    <property type="entry name" value="FAD-linked_Oxidoreductase"/>
</dbReference>
<protein>
    <submittedName>
        <fullName evidence="7">FAD-binding oxidoreductase</fullName>
    </submittedName>
</protein>
<evidence type="ECO:0000256" key="1">
    <source>
        <dbReference type="ARBA" id="ARBA00001974"/>
    </source>
</evidence>